<dbReference type="GO" id="GO:0016758">
    <property type="term" value="F:hexosyltransferase activity"/>
    <property type="evidence" value="ECO:0007669"/>
    <property type="project" value="UniProtKB-ARBA"/>
</dbReference>
<dbReference type="KEGG" id="llu:AKJ09_01754"/>
<dbReference type="Proteomes" id="UP000064967">
    <property type="component" value="Chromosome"/>
</dbReference>
<dbReference type="STRING" id="1391654.AKJ09_01754"/>
<keyword evidence="3" id="KW-1185">Reference proteome</keyword>
<protein>
    <submittedName>
        <fullName evidence="2">Zeaxanthin glucosyl transferase</fullName>
    </submittedName>
</protein>
<feature type="domain" description="Erythromycin biosynthesis protein CIII-like C-terminal" evidence="1">
    <location>
        <begin position="241"/>
        <end position="366"/>
    </location>
</feature>
<name>A0A0K1PNH2_9BACT</name>
<evidence type="ECO:0000259" key="1">
    <source>
        <dbReference type="Pfam" id="PF06722"/>
    </source>
</evidence>
<dbReference type="GO" id="GO:0008194">
    <property type="term" value="F:UDP-glycosyltransferase activity"/>
    <property type="evidence" value="ECO:0007669"/>
    <property type="project" value="InterPro"/>
</dbReference>
<sequence length="382" mass="40513">MARVLFAVPPLVGHVNPALATAGALSRRGHTVAWAAPAGYICEHLPAEGTIYALDGWENGQFVLQDRSARGLESITQAFGRFAEMAAATFAPMVAAVRAFQPDVMAVDQQMLSGALAARHVDVPWATLVTTSASVAKPAPPLDAWLEDQWRRLQETCLPGTTPVLHPDLSPGRVIVFSSKALVDPAMELLPADYRFVGPAGGNGRRDVPFPWEWLDARRPLVLASLGTRERDERAAQFFRTIMAAVTDMDVQVVIVADESLSSEAPANVLVRSYVPQLALLDRAAAVIGHGGHNTVCEALSRGLPLAIAPVRVDQPTVARQVVSAGAGVSLRYGKLTVATARAAIMSLLNDPELRAGAARLAAAFAETRGAEAAADELEGMV</sequence>
<dbReference type="InterPro" id="IPR010610">
    <property type="entry name" value="EryCIII-like_C"/>
</dbReference>
<dbReference type="CDD" id="cd03784">
    <property type="entry name" value="GT1_Gtf-like"/>
    <property type="match status" value="1"/>
</dbReference>
<dbReference type="FunFam" id="3.40.50.2000:FF:000072">
    <property type="entry name" value="Glycosyl transferase"/>
    <property type="match status" value="1"/>
</dbReference>
<dbReference type="AlphaFoldDB" id="A0A0K1PNH2"/>
<dbReference type="PANTHER" id="PTHR48050">
    <property type="entry name" value="STEROL 3-BETA-GLUCOSYLTRANSFERASE"/>
    <property type="match status" value="1"/>
</dbReference>
<dbReference type="InterPro" id="IPR002213">
    <property type="entry name" value="UDP_glucos_trans"/>
</dbReference>
<gene>
    <name evidence="2" type="ORF">AKJ09_01754</name>
</gene>
<evidence type="ECO:0000313" key="2">
    <source>
        <dbReference type="EMBL" id="AKU95090.1"/>
    </source>
</evidence>
<proteinExistence type="predicted"/>
<accession>A0A0K1PNH2</accession>
<dbReference type="InterPro" id="IPR050426">
    <property type="entry name" value="Glycosyltransferase_28"/>
</dbReference>
<dbReference type="SUPFAM" id="SSF53756">
    <property type="entry name" value="UDP-Glycosyltransferase/glycogen phosphorylase"/>
    <property type="match status" value="1"/>
</dbReference>
<dbReference type="Pfam" id="PF06722">
    <property type="entry name" value="EryCIII-like_C"/>
    <property type="match status" value="1"/>
</dbReference>
<dbReference type="PANTHER" id="PTHR48050:SF13">
    <property type="entry name" value="STEROL 3-BETA-GLUCOSYLTRANSFERASE UGT80A2"/>
    <property type="match status" value="1"/>
</dbReference>
<keyword evidence="2" id="KW-0808">Transferase</keyword>
<dbReference type="EMBL" id="CP012333">
    <property type="protein sequence ID" value="AKU95090.1"/>
    <property type="molecule type" value="Genomic_DNA"/>
</dbReference>
<reference evidence="2 3" key="1">
    <citation type="submission" date="2015-08" db="EMBL/GenBank/DDBJ databases">
        <authorList>
            <person name="Babu N.S."/>
            <person name="Beckwith C.J."/>
            <person name="Beseler K.G."/>
            <person name="Brison A."/>
            <person name="Carone J.V."/>
            <person name="Caskin T.P."/>
            <person name="Diamond M."/>
            <person name="Durham M.E."/>
            <person name="Foxe J.M."/>
            <person name="Go M."/>
            <person name="Henderson B.A."/>
            <person name="Jones I.B."/>
            <person name="McGettigan J.A."/>
            <person name="Micheletti S.J."/>
            <person name="Nasrallah M.E."/>
            <person name="Ortiz D."/>
            <person name="Piller C.R."/>
            <person name="Privatt S.R."/>
            <person name="Schneider S.L."/>
            <person name="Sharp S."/>
            <person name="Smith T.C."/>
            <person name="Stanton J.D."/>
            <person name="Ullery H.E."/>
            <person name="Wilson R.J."/>
            <person name="Serrano M.G."/>
            <person name="Buck G."/>
            <person name="Lee V."/>
            <person name="Wang Y."/>
            <person name="Carvalho R."/>
            <person name="Voegtly L."/>
            <person name="Shi R."/>
            <person name="Duckworth R."/>
            <person name="Johnson A."/>
            <person name="Loviza R."/>
            <person name="Walstead R."/>
            <person name="Shah Z."/>
            <person name="Kiflezghi M."/>
            <person name="Wade K."/>
            <person name="Ball S.L."/>
            <person name="Bradley K.W."/>
            <person name="Asai D.J."/>
            <person name="Bowman C.A."/>
            <person name="Russell D.A."/>
            <person name="Pope W.H."/>
            <person name="Jacobs-Sera D."/>
            <person name="Hendrix R.W."/>
            <person name="Hatfull G.F."/>
        </authorList>
    </citation>
    <scope>NUCLEOTIDE SEQUENCE [LARGE SCALE GENOMIC DNA]</scope>
    <source>
        <strain evidence="2 3">DSM 27648</strain>
    </source>
</reference>
<evidence type="ECO:0000313" key="3">
    <source>
        <dbReference type="Proteomes" id="UP000064967"/>
    </source>
</evidence>
<organism evidence="2 3">
    <name type="scientific">Labilithrix luteola</name>
    <dbReference type="NCBI Taxonomy" id="1391654"/>
    <lineage>
        <taxon>Bacteria</taxon>
        <taxon>Pseudomonadati</taxon>
        <taxon>Myxococcota</taxon>
        <taxon>Polyangia</taxon>
        <taxon>Polyangiales</taxon>
        <taxon>Labilitrichaceae</taxon>
        <taxon>Labilithrix</taxon>
    </lineage>
</organism>
<dbReference type="Gene3D" id="3.40.50.2000">
    <property type="entry name" value="Glycogen Phosphorylase B"/>
    <property type="match status" value="2"/>
</dbReference>
<dbReference type="GO" id="GO:0017000">
    <property type="term" value="P:antibiotic biosynthetic process"/>
    <property type="evidence" value="ECO:0007669"/>
    <property type="project" value="UniProtKB-ARBA"/>
</dbReference>
<dbReference type="RefSeq" id="WP_169927364.1">
    <property type="nucleotide sequence ID" value="NZ_CP012333.1"/>
</dbReference>